<keyword evidence="3 6" id="KW-1133">Transmembrane helix</keyword>
<feature type="transmembrane region" description="Helical" evidence="6">
    <location>
        <begin position="431"/>
        <end position="451"/>
    </location>
</feature>
<dbReference type="GO" id="GO:0005886">
    <property type="term" value="C:plasma membrane"/>
    <property type="evidence" value="ECO:0007669"/>
    <property type="project" value="TreeGrafter"/>
</dbReference>
<reference evidence="7" key="1">
    <citation type="submission" date="2022-07" db="EMBL/GenBank/DDBJ databases">
        <title>Taxonomy of Aspergillus series Nigri: significant species reduction supported by multi-species coalescent approaches.</title>
        <authorList>
            <person name="Bian C."/>
            <person name="Kusuya Y."/>
            <person name="Sklenar F."/>
            <person name="D'hooge E."/>
            <person name="Yaguchi T."/>
            <person name="Takahashi H."/>
            <person name="Hubka V."/>
        </authorList>
    </citation>
    <scope>NUCLEOTIDE SEQUENCE</scope>
    <source>
        <strain evidence="7">IFM 56815</strain>
    </source>
</reference>
<evidence type="ECO:0000313" key="8">
    <source>
        <dbReference type="Proteomes" id="UP001144157"/>
    </source>
</evidence>
<dbReference type="InterPro" id="IPR011701">
    <property type="entry name" value="MFS"/>
</dbReference>
<evidence type="ECO:0000256" key="3">
    <source>
        <dbReference type="ARBA" id="ARBA00022989"/>
    </source>
</evidence>
<dbReference type="FunFam" id="1.20.1250.20:FF:000088">
    <property type="entry name" value="MFS multidrug transporter, putative"/>
    <property type="match status" value="1"/>
</dbReference>
<dbReference type="PROSITE" id="PS50850">
    <property type="entry name" value="MFS"/>
    <property type="match status" value="1"/>
</dbReference>
<dbReference type="InterPro" id="IPR036259">
    <property type="entry name" value="MFS_trans_sf"/>
</dbReference>
<dbReference type="GO" id="GO:0022857">
    <property type="term" value="F:transmembrane transporter activity"/>
    <property type="evidence" value="ECO:0007669"/>
    <property type="project" value="InterPro"/>
</dbReference>
<evidence type="ECO:0000313" key="7">
    <source>
        <dbReference type="EMBL" id="GLA89833.1"/>
    </source>
</evidence>
<dbReference type="SUPFAM" id="SSF103473">
    <property type="entry name" value="MFS general substrate transporter"/>
    <property type="match status" value="1"/>
</dbReference>
<feature type="transmembrane region" description="Helical" evidence="6">
    <location>
        <begin position="502"/>
        <end position="525"/>
    </location>
</feature>
<dbReference type="Proteomes" id="UP001144157">
    <property type="component" value="Unassembled WGS sequence"/>
</dbReference>
<evidence type="ECO:0000256" key="1">
    <source>
        <dbReference type="ARBA" id="ARBA00004141"/>
    </source>
</evidence>
<feature type="transmembrane region" description="Helical" evidence="6">
    <location>
        <begin position="463"/>
        <end position="490"/>
    </location>
</feature>
<dbReference type="Pfam" id="PF07690">
    <property type="entry name" value="MFS_1"/>
    <property type="match status" value="1"/>
</dbReference>
<dbReference type="PANTHER" id="PTHR23502:SF3">
    <property type="entry name" value="MAJOR FACILITATOR SUPERFAMILY (MFS) PROFILE DOMAIN-CONTAINING PROTEIN-RELATED"/>
    <property type="match status" value="1"/>
</dbReference>
<feature type="region of interest" description="Disordered" evidence="5">
    <location>
        <begin position="1"/>
        <end position="74"/>
    </location>
</feature>
<dbReference type="InterPro" id="IPR020846">
    <property type="entry name" value="MFS_dom"/>
</dbReference>
<name>A0A8H3SY29_ASPTU</name>
<protein>
    <submittedName>
        <fullName evidence="7">Uncharacterized protein</fullName>
    </submittedName>
</protein>
<dbReference type="PANTHER" id="PTHR23502">
    <property type="entry name" value="MAJOR FACILITATOR SUPERFAMILY"/>
    <property type="match status" value="1"/>
</dbReference>
<feature type="compositionally biased region" description="Polar residues" evidence="5">
    <location>
        <begin position="1"/>
        <end position="14"/>
    </location>
</feature>
<feature type="transmembrane region" description="Helical" evidence="6">
    <location>
        <begin position="405"/>
        <end position="425"/>
    </location>
</feature>
<keyword evidence="2 6" id="KW-0812">Transmembrane</keyword>
<feature type="transmembrane region" description="Helical" evidence="6">
    <location>
        <begin position="249"/>
        <end position="269"/>
    </location>
</feature>
<feature type="transmembrane region" description="Helical" evidence="6">
    <location>
        <begin position="363"/>
        <end position="385"/>
    </location>
</feature>
<dbReference type="EMBL" id="BRPE01000019">
    <property type="protein sequence ID" value="GLA89833.1"/>
    <property type="molecule type" value="Genomic_DNA"/>
</dbReference>
<feature type="transmembrane region" description="Helical" evidence="6">
    <location>
        <begin position="325"/>
        <end position="343"/>
    </location>
</feature>
<evidence type="ECO:0000256" key="6">
    <source>
        <dbReference type="SAM" id="Phobius"/>
    </source>
</evidence>
<accession>A0A8H3SY29</accession>
<feature type="compositionally biased region" description="Polar residues" evidence="5">
    <location>
        <begin position="50"/>
        <end position="61"/>
    </location>
</feature>
<comment type="caution">
    <text evidence="7">The sequence shown here is derived from an EMBL/GenBank/DDBJ whole genome shotgun (WGS) entry which is preliminary data.</text>
</comment>
<evidence type="ECO:0000256" key="4">
    <source>
        <dbReference type="ARBA" id="ARBA00023136"/>
    </source>
</evidence>
<proteinExistence type="predicted"/>
<feature type="compositionally biased region" description="Basic and acidic residues" evidence="5">
    <location>
        <begin position="19"/>
        <end position="41"/>
    </location>
</feature>
<feature type="transmembrane region" description="Helical" evidence="6">
    <location>
        <begin position="217"/>
        <end position="237"/>
    </location>
</feature>
<gene>
    <name evidence="7" type="ORF">AtubIFM56815_004324</name>
</gene>
<dbReference type="AlphaFoldDB" id="A0A8H3SY29"/>
<feature type="compositionally biased region" description="Basic and acidic residues" evidence="5">
    <location>
        <begin position="62"/>
        <end position="74"/>
    </location>
</feature>
<sequence length="564" mass="63025">MTATEPTPQNSAPADQSMFDEKKKSGKTDDALRNLTRRSESDDPFAQQAEHASQPTSGSDTDLSKTERSDGKRELTEDDCYDKLGFCFPWYKKWTILTVVFMVQMSMNFNTGVYSDALTGIENEFNVSAQAARVGQMIFLVAYAFGCELWAPWSEEFGRWPIMQLSLFLVNIWQIPCALAPNFGTIVVCRFLGGLSSAGGSVTLGMTADMWEVDDQGFAVAYVVLSSVGGSTIGPVFGGFIGQYLTWQWVFWVQLIVGGFTQALHFVLVPETRATILLDREAKRRRKSGEDPNIYGPNELKESRLSVKEVLRIWRRPFEMFIREPIVLCLSLLSGFSDALIFTFTESFTLVFDQWGFNTLTNGLAFCAILIGYVIAYLIFLPDVWRQRQIRKKEGNAARLAERRLLLLLFLAPLEPIGLLGFAWTSIGPAYAPWIAPLIFACLIAIANYSIYMATIDYMVAAYGAYSASATGGNGFARDFLAGIATMYATPLYENIGGKFHLAWGSTLLGCIAALVAIPIYIFYWKGPEIRRRSKFAQTLAADREKHAGRRASRLRRESQPFLV</sequence>
<evidence type="ECO:0000256" key="5">
    <source>
        <dbReference type="SAM" id="MobiDB-lite"/>
    </source>
</evidence>
<keyword evidence="4 6" id="KW-0472">Membrane</keyword>
<organism evidence="7 8">
    <name type="scientific">Aspergillus tubingensis</name>
    <dbReference type="NCBI Taxonomy" id="5068"/>
    <lineage>
        <taxon>Eukaryota</taxon>
        <taxon>Fungi</taxon>
        <taxon>Dikarya</taxon>
        <taxon>Ascomycota</taxon>
        <taxon>Pezizomycotina</taxon>
        <taxon>Eurotiomycetes</taxon>
        <taxon>Eurotiomycetidae</taxon>
        <taxon>Eurotiales</taxon>
        <taxon>Aspergillaceae</taxon>
        <taxon>Aspergillus</taxon>
        <taxon>Aspergillus subgen. Circumdati</taxon>
    </lineage>
</organism>
<evidence type="ECO:0000256" key="2">
    <source>
        <dbReference type="ARBA" id="ARBA00022692"/>
    </source>
</evidence>
<dbReference type="Gene3D" id="1.20.1250.20">
    <property type="entry name" value="MFS general substrate transporter like domains"/>
    <property type="match status" value="1"/>
</dbReference>
<comment type="subcellular location">
    <subcellularLocation>
        <location evidence="1">Membrane</location>
        <topology evidence="1">Multi-pass membrane protein</topology>
    </subcellularLocation>
</comment>